<evidence type="ECO:0000313" key="2">
    <source>
        <dbReference type="EMBL" id="ETO35850.1"/>
    </source>
</evidence>
<feature type="chain" id="PRO_5004976545" evidence="1">
    <location>
        <begin position="22"/>
        <end position="265"/>
    </location>
</feature>
<name>X6PBC7_RETFI</name>
<comment type="caution">
    <text evidence="2">The sequence shown here is derived from an EMBL/GenBank/DDBJ whole genome shotgun (WGS) entry which is preliminary data.</text>
</comment>
<feature type="signal peptide" evidence="1">
    <location>
        <begin position="1"/>
        <end position="21"/>
    </location>
</feature>
<gene>
    <name evidence="2" type="ORF">RFI_01214</name>
</gene>
<sequence>MIKIFCKLKNLFFCIIYLCSSATDNNKRDKCCLKINQAKIFFSQITSFYCKCKEKIIIKNKMHKGSQAIKKQFFKKSNFVKKRIYIFQTIRKYVIKTKIIFKNTQFVDMLHKKKEKFHQFFILKIENYTSATWNNQAKCKREQEERVYSNNIKLSIFVKKNSVGLPFTNCIYKVENYRSFFETTALFYTSETRPGVSASFISVYHKLILFLCTLLTKLFFCCFLKSKNQVLKKIATKLHIVQNCLFFEIKKISNKITLKNNLIFS</sequence>
<evidence type="ECO:0000256" key="1">
    <source>
        <dbReference type="SAM" id="SignalP"/>
    </source>
</evidence>
<reference evidence="2 3" key="1">
    <citation type="journal article" date="2013" name="Curr. Biol.">
        <title>The Genome of the Foraminiferan Reticulomyxa filosa.</title>
        <authorList>
            <person name="Glockner G."/>
            <person name="Hulsmann N."/>
            <person name="Schleicher M."/>
            <person name="Noegel A.A."/>
            <person name="Eichinger L."/>
            <person name="Gallinger C."/>
            <person name="Pawlowski J."/>
            <person name="Sierra R."/>
            <person name="Euteneuer U."/>
            <person name="Pillet L."/>
            <person name="Moustafa A."/>
            <person name="Platzer M."/>
            <person name="Groth M."/>
            <person name="Szafranski K."/>
            <person name="Schliwa M."/>
        </authorList>
    </citation>
    <scope>NUCLEOTIDE SEQUENCE [LARGE SCALE GENOMIC DNA]</scope>
</reference>
<organism evidence="2 3">
    <name type="scientific">Reticulomyxa filosa</name>
    <dbReference type="NCBI Taxonomy" id="46433"/>
    <lineage>
        <taxon>Eukaryota</taxon>
        <taxon>Sar</taxon>
        <taxon>Rhizaria</taxon>
        <taxon>Retaria</taxon>
        <taxon>Foraminifera</taxon>
        <taxon>Monothalamids</taxon>
        <taxon>Reticulomyxidae</taxon>
        <taxon>Reticulomyxa</taxon>
    </lineage>
</organism>
<protein>
    <submittedName>
        <fullName evidence="2">Uncharacterized protein</fullName>
    </submittedName>
</protein>
<evidence type="ECO:0000313" key="3">
    <source>
        <dbReference type="Proteomes" id="UP000023152"/>
    </source>
</evidence>
<keyword evidence="1" id="KW-0732">Signal</keyword>
<dbReference type="AlphaFoldDB" id="X6PBC7"/>
<accession>X6PBC7</accession>
<proteinExistence type="predicted"/>
<dbReference type="EMBL" id="ASPP01001222">
    <property type="protein sequence ID" value="ETO35850.1"/>
    <property type="molecule type" value="Genomic_DNA"/>
</dbReference>
<dbReference type="Proteomes" id="UP000023152">
    <property type="component" value="Unassembled WGS sequence"/>
</dbReference>
<keyword evidence="3" id="KW-1185">Reference proteome</keyword>